<name>A0A915J7X9_ROMCU</name>
<sequence>MEGTCKVSHVDVPEAKDQRNILRDSERSFISYASLSTKESLLNTVKATLGTTSMATPTMVNETASLVATRSLFLGMNIKSATEETTAAPVAHI</sequence>
<protein>
    <submittedName>
        <fullName evidence="2">Uncharacterized protein</fullName>
    </submittedName>
</protein>
<accession>A0A915J7X9</accession>
<organism evidence="1 2">
    <name type="scientific">Romanomermis culicivorax</name>
    <name type="common">Nematode worm</name>
    <dbReference type="NCBI Taxonomy" id="13658"/>
    <lineage>
        <taxon>Eukaryota</taxon>
        <taxon>Metazoa</taxon>
        <taxon>Ecdysozoa</taxon>
        <taxon>Nematoda</taxon>
        <taxon>Enoplea</taxon>
        <taxon>Dorylaimia</taxon>
        <taxon>Mermithida</taxon>
        <taxon>Mermithoidea</taxon>
        <taxon>Mermithidae</taxon>
        <taxon>Romanomermis</taxon>
    </lineage>
</organism>
<reference evidence="2" key="1">
    <citation type="submission" date="2022-11" db="UniProtKB">
        <authorList>
            <consortium name="WormBaseParasite"/>
        </authorList>
    </citation>
    <scope>IDENTIFICATION</scope>
</reference>
<dbReference type="WBParaSite" id="nRc.2.0.1.t22573-RA">
    <property type="protein sequence ID" value="nRc.2.0.1.t22573-RA"/>
    <property type="gene ID" value="nRc.2.0.1.g22573"/>
</dbReference>
<keyword evidence="1" id="KW-1185">Reference proteome</keyword>
<evidence type="ECO:0000313" key="2">
    <source>
        <dbReference type="WBParaSite" id="nRc.2.0.1.t22573-RA"/>
    </source>
</evidence>
<dbReference type="Proteomes" id="UP000887565">
    <property type="component" value="Unplaced"/>
</dbReference>
<evidence type="ECO:0000313" key="1">
    <source>
        <dbReference type="Proteomes" id="UP000887565"/>
    </source>
</evidence>
<proteinExistence type="predicted"/>
<dbReference type="AlphaFoldDB" id="A0A915J7X9"/>